<evidence type="ECO:0000256" key="8">
    <source>
        <dbReference type="ARBA" id="ARBA00022837"/>
    </source>
</evidence>
<keyword evidence="9 12" id="KW-1133">Transmembrane helix</keyword>
<feature type="domain" description="Sodium/calcium exchanger membrane region" evidence="13">
    <location>
        <begin position="282"/>
        <end position="420"/>
    </location>
</feature>
<evidence type="ECO:0000259" key="13">
    <source>
        <dbReference type="Pfam" id="PF01699"/>
    </source>
</evidence>
<dbReference type="Pfam" id="PF01699">
    <property type="entry name" value="Na_Ca_ex"/>
    <property type="match status" value="2"/>
</dbReference>
<comment type="caution">
    <text evidence="12">Lacks conserved residue(s) required for the propagation of feature annotation.</text>
</comment>
<dbReference type="GO" id="GO:0006874">
    <property type="term" value="P:intracellular calcium ion homeostasis"/>
    <property type="evidence" value="ECO:0007669"/>
    <property type="project" value="UniProtKB-ARBA"/>
</dbReference>
<dbReference type="OrthoDB" id="1699231at2759"/>
<dbReference type="AlphaFoldDB" id="A0A1R3IR68"/>
<dbReference type="InterPro" id="IPR044880">
    <property type="entry name" value="NCX_ion-bd_dom_sf"/>
</dbReference>
<dbReference type="InterPro" id="IPR004798">
    <property type="entry name" value="CAX-like"/>
</dbReference>
<keyword evidence="3 12" id="KW-0813">Transport</keyword>
<keyword evidence="6 12" id="KW-0109">Calcium transport</keyword>
<evidence type="ECO:0000256" key="1">
    <source>
        <dbReference type="ARBA" id="ARBA00004128"/>
    </source>
</evidence>
<dbReference type="NCBIfam" id="TIGR00846">
    <property type="entry name" value="caca2"/>
    <property type="match status" value="1"/>
</dbReference>
<feature type="transmembrane region" description="Helical" evidence="12">
    <location>
        <begin position="308"/>
        <end position="327"/>
    </location>
</feature>
<accession>A0A1R3IR68</accession>
<dbReference type="GO" id="GO:0030026">
    <property type="term" value="P:intracellular manganese ion homeostasis"/>
    <property type="evidence" value="ECO:0007669"/>
    <property type="project" value="UniProtKB-ARBA"/>
</dbReference>
<feature type="transmembrane region" description="Helical" evidence="12">
    <location>
        <begin position="412"/>
        <end position="431"/>
    </location>
</feature>
<dbReference type="FunFam" id="1.20.1420.30:FF:000020">
    <property type="entry name" value="Vacuolar cation/proton exchanger"/>
    <property type="match status" value="1"/>
</dbReference>
<feature type="transmembrane region" description="Helical" evidence="12">
    <location>
        <begin position="157"/>
        <end position="182"/>
    </location>
</feature>
<reference evidence="14 15" key="1">
    <citation type="submission" date="2013-09" db="EMBL/GenBank/DDBJ databases">
        <title>Corchorus capsularis genome sequencing.</title>
        <authorList>
            <person name="Alam M."/>
            <person name="Haque M.S."/>
            <person name="Islam M.S."/>
            <person name="Emdad E.M."/>
            <person name="Islam M.M."/>
            <person name="Ahmed B."/>
            <person name="Halim A."/>
            <person name="Hossen Q.M.M."/>
            <person name="Hossain M.Z."/>
            <person name="Ahmed R."/>
            <person name="Khan M.M."/>
            <person name="Islam R."/>
            <person name="Rashid M.M."/>
            <person name="Khan S.A."/>
            <person name="Rahman M.S."/>
            <person name="Alam M."/>
        </authorList>
    </citation>
    <scope>NUCLEOTIDE SEQUENCE [LARGE SCALE GENOMIC DNA]</scope>
    <source>
        <strain evidence="15">cv. CVL-1</strain>
        <tissue evidence="14">Whole seedling</tissue>
    </source>
</reference>
<evidence type="ECO:0000256" key="10">
    <source>
        <dbReference type="ARBA" id="ARBA00023065"/>
    </source>
</evidence>
<organism evidence="14 15">
    <name type="scientific">Corchorus capsularis</name>
    <name type="common">Jute</name>
    <dbReference type="NCBI Taxonomy" id="210143"/>
    <lineage>
        <taxon>Eukaryota</taxon>
        <taxon>Viridiplantae</taxon>
        <taxon>Streptophyta</taxon>
        <taxon>Embryophyta</taxon>
        <taxon>Tracheophyta</taxon>
        <taxon>Spermatophyta</taxon>
        <taxon>Magnoliopsida</taxon>
        <taxon>eudicotyledons</taxon>
        <taxon>Gunneridae</taxon>
        <taxon>Pentapetalae</taxon>
        <taxon>rosids</taxon>
        <taxon>malvids</taxon>
        <taxon>Malvales</taxon>
        <taxon>Malvaceae</taxon>
        <taxon>Grewioideae</taxon>
        <taxon>Apeibeae</taxon>
        <taxon>Corchorus</taxon>
    </lineage>
</organism>
<feature type="transmembrane region" description="Helical" evidence="12">
    <location>
        <begin position="275"/>
        <end position="296"/>
    </location>
</feature>
<keyword evidence="15" id="KW-1185">Reference proteome</keyword>
<dbReference type="Gene3D" id="1.20.1420.30">
    <property type="entry name" value="NCX, central ion-binding region"/>
    <property type="match status" value="1"/>
</dbReference>
<keyword evidence="7 12" id="KW-0812">Transmembrane</keyword>
<evidence type="ECO:0000256" key="7">
    <source>
        <dbReference type="ARBA" id="ARBA00022692"/>
    </source>
</evidence>
<dbReference type="FunFam" id="1.20.1420.30:FF:000008">
    <property type="entry name" value="Vacuolar cation/proton exchanger"/>
    <property type="match status" value="1"/>
</dbReference>
<evidence type="ECO:0000256" key="11">
    <source>
        <dbReference type="ARBA" id="ARBA00023136"/>
    </source>
</evidence>
<evidence type="ECO:0000256" key="2">
    <source>
        <dbReference type="ARBA" id="ARBA00008248"/>
    </source>
</evidence>
<sequence>MASLQEPLWLLENGNLKGSNKEIRHHGRTAHNKSSSSLRKKSDLTLVSKVRCGLLRQFLTNLQEVFLGTKLSVLFPAIPLAVLAQSYGFAREWVFALSLLGLTPLAERVSFLTEQLACYTGPTVGGLLNATCGNATELIIAIFALSKHKIDVVKYSLLGSVLSNLLLVLGTSLFCGGIANLRKEQKYDRRQADVNSLLLLLGLLCHSLPLLFRLAGVAPTVETTADPTLQLSRASSIVMLIAYLSYLVFQLFTHRQLFEAQEESEDEDGVSEEEPVIGFWSGLIWLIGMTAVISLLSEYVVGTIEDASSSWGISVSFISIILLPIVGNAAEHAGAIIFAFKNKLDISLGVALGSATQISMFVVPLCVIVSWIMGIKMDLNFNLLETGSLALSIIAVAFTLQDGTSHYMKGLVLLLLYIVIGACFFLSQTPLNQANSGLKTPPETIFRV</sequence>
<dbReference type="EMBL" id="AWWV01009647">
    <property type="protein sequence ID" value="OMO85072.1"/>
    <property type="molecule type" value="Genomic_DNA"/>
</dbReference>
<evidence type="ECO:0000256" key="9">
    <source>
        <dbReference type="ARBA" id="ARBA00022989"/>
    </source>
</evidence>
<keyword evidence="5 12" id="KW-0926">Vacuole</keyword>
<keyword evidence="11 12" id="KW-0472">Membrane</keyword>
<comment type="similarity">
    <text evidence="2">Belongs to the Ca(2+):cation antiporter (CaCA) (TC 2.A.19) family. Cation/proton exchanger (CAX) subfamily.</text>
</comment>
<feature type="transmembrane region" description="Helical" evidence="12">
    <location>
        <begin position="348"/>
        <end position="373"/>
    </location>
</feature>
<evidence type="ECO:0000256" key="3">
    <source>
        <dbReference type="ARBA" id="ARBA00022448"/>
    </source>
</evidence>
<dbReference type="OMA" id="WHVSRAF"/>
<comment type="function">
    <text evidence="12">Vacuolar cation/proton exchanger (CAX). Translocates Ca(2+) and other metal ions into vacuoles using the proton gradient formed by H(+)-ATPase and H(+)-pyrophosphatase.</text>
</comment>
<keyword evidence="8 12" id="KW-0106">Calcium</keyword>
<evidence type="ECO:0000313" key="15">
    <source>
        <dbReference type="Proteomes" id="UP000188268"/>
    </source>
</evidence>
<dbReference type="GO" id="GO:0006882">
    <property type="term" value="P:intracellular zinc ion homeostasis"/>
    <property type="evidence" value="ECO:0007669"/>
    <property type="project" value="UniProtKB-ARBA"/>
</dbReference>
<dbReference type="GO" id="GO:0015369">
    <property type="term" value="F:calcium:proton antiporter activity"/>
    <property type="evidence" value="ECO:0007669"/>
    <property type="project" value="UniProtKB-UniRule"/>
</dbReference>
<feature type="domain" description="Sodium/calcium exchanger membrane region" evidence="13">
    <location>
        <begin position="93"/>
        <end position="251"/>
    </location>
</feature>
<feature type="transmembrane region" description="Helical" evidence="12">
    <location>
        <begin position="194"/>
        <end position="214"/>
    </location>
</feature>
<evidence type="ECO:0000256" key="4">
    <source>
        <dbReference type="ARBA" id="ARBA00022449"/>
    </source>
</evidence>
<dbReference type="NCBIfam" id="TIGR00378">
    <property type="entry name" value="cax"/>
    <property type="match status" value="1"/>
</dbReference>
<feature type="transmembrane region" description="Helical" evidence="12">
    <location>
        <begin position="234"/>
        <end position="254"/>
    </location>
</feature>
<name>A0A1R3IR68_COCAP</name>
<comment type="subcellular location">
    <subcellularLocation>
        <location evidence="1">Vacuole membrane</location>
        <topology evidence="1">Multi-pass membrane protein</topology>
    </subcellularLocation>
</comment>
<protein>
    <recommendedName>
        <fullName evidence="12">Vacuolar cation/proton exchanger</fullName>
    </recommendedName>
</protein>
<comment type="caution">
    <text evidence="14">The sequence shown here is derived from an EMBL/GenBank/DDBJ whole genome shotgun (WGS) entry which is preliminary data.</text>
</comment>
<dbReference type="Proteomes" id="UP000188268">
    <property type="component" value="Unassembled WGS sequence"/>
</dbReference>
<feature type="transmembrane region" description="Helical" evidence="12">
    <location>
        <begin position="379"/>
        <end position="400"/>
    </location>
</feature>
<dbReference type="GO" id="GO:0010119">
    <property type="term" value="P:regulation of stomatal movement"/>
    <property type="evidence" value="ECO:0007669"/>
    <property type="project" value="UniProtKB-ARBA"/>
</dbReference>
<dbReference type="InterPro" id="IPR004713">
    <property type="entry name" value="CaH_exchang"/>
</dbReference>
<dbReference type="GO" id="GO:0009705">
    <property type="term" value="C:plant-type vacuole membrane"/>
    <property type="evidence" value="ECO:0007669"/>
    <property type="project" value="UniProtKB-ARBA"/>
</dbReference>
<evidence type="ECO:0000313" key="14">
    <source>
        <dbReference type="EMBL" id="OMO85072.1"/>
    </source>
</evidence>
<keyword evidence="4 12" id="KW-0050">Antiport</keyword>
<dbReference type="GO" id="GO:0061993">
    <property type="term" value="C:calcium:proton antiporter complex"/>
    <property type="evidence" value="ECO:0007669"/>
    <property type="project" value="UniProtKB-ARBA"/>
</dbReference>
<dbReference type="GO" id="GO:0055062">
    <property type="term" value="P:phosphate ion homeostasis"/>
    <property type="evidence" value="ECO:0007669"/>
    <property type="project" value="UniProtKB-ARBA"/>
</dbReference>
<dbReference type="PANTHER" id="PTHR31503:SF1">
    <property type="entry name" value="VACUOLAR CATION_PROTON EXCHANGER 3"/>
    <property type="match status" value="1"/>
</dbReference>
<evidence type="ECO:0000256" key="6">
    <source>
        <dbReference type="ARBA" id="ARBA00022568"/>
    </source>
</evidence>
<keyword evidence="10 12" id="KW-0406">Ion transport</keyword>
<evidence type="ECO:0000256" key="5">
    <source>
        <dbReference type="ARBA" id="ARBA00022554"/>
    </source>
</evidence>
<dbReference type="Gramene" id="OMO85072">
    <property type="protein sequence ID" value="OMO85072"/>
    <property type="gene ID" value="CCACVL1_10438"/>
</dbReference>
<gene>
    <name evidence="14" type="ORF">CCACVL1_10438</name>
</gene>
<evidence type="ECO:0000256" key="12">
    <source>
        <dbReference type="RuleBase" id="RU365028"/>
    </source>
</evidence>
<dbReference type="GO" id="GO:0010351">
    <property type="term" value="P:lithium ion transport"/>
    <property type="evidence" value="ECO:0007669"/>
    <property type="project" value="UniProtKB-ARBA"/>
</dbReference>
<dbReference type="InterPro" id="IPR004837">
    <property type="entry name" value="NaCa_Exmemb"/>
</dbReference>
<proteinExistence type="inferred from homology"/>
<dbReference type="PANTHER" id="PTHR31503">
    <property type="entry name" value="VACUOLAR CALCIUM ION TRANSPORTER"/>
    <property type="match status" value="1"/>
</dbReference>